<feature type="signal peptide" evidence="1">
    <location>
        <begin position="1"/>
        <end position="19"/>
    </location>
</feature>
<sequence>MVWVTILIVVFALFSTASAEPQEVHALYLPGKFLCSQVVVADVKSHVESGAANAVVIDLRDNGTFFNHCMSEVTGWLKDHNVYLIGRIVVGQDSIIADARRDMAVHVADQQIALERVLQSIDRMVERTPEVKKAALLKTKLEALDRWYGDGRKKPLWFSGALERHRYWLDPASPDLARLTSGVAEWASTLGFAEINLDYIRFPTDGDMQNMRYPFWNGEQSKYEVIGRFASSVVEDIKRRVPGMKVSADIFGIVCVNGAESSTGQRVKDFTVFDYLACMGYASHFRCGDFGFSDPNQKPYEVTKTVALGLARHLAGVTKKPFIRPWIEGFTIPSIYQCSTWRPPSAKERFRQQIRALAEHGIKSWMIWNTADEPKPLYEKIFR</sequence>
<evidence type="ECO:0000259" key="2">
    <source>
        <dbReference type="Pfam" id="PF13200"/>
    </source>
</evidence>
<evidence type="ECO:0000313" key="3">
    <source>
        <dbReference type="EMBL" id="MBI3627158.1"/>
    </source>
</evidence>
<dbReference type="AlphaFoldDB" id="A0A9D6QTP9"/>
<feature type="domain" description="DUF4015" evidence="2">
    <location>
        <begin position="70"/>
        <end position="371"/>
    </location>
</feature>
<gene>
    <name evidence="3" type="ORF">HY220_00190</name>
</gene>
<name>A0A9D6QTP9_9BACT</name>
<evidence type="ECO:0000256" key="1">
    <source>
        <dbReference type="SAM" id="SignalP"/>
    </source>
</evidence>
<keyword evidence="1" id="KW-0732">Signal</keyword>
<proteinExistence type="predicted"/>
<reference evidence="3" key="1">
    <citation type="submission" date="2020-07" db="EMBL/GenBank/DDBJ databases">
        <title>Huge and variable diversity of episymbiotic CPR bacteria and DPANN archaea in groundwater ecosystems.</title>
        <authorList>
            <person name="He C.Y."/>
            <person name="Keren R."/>
            <person name="Whittaker M."/>
            <person name="Farag I.F."/>
            <person name="Doudna J."/>
            <person name="Cate J.H.D."/>
            <person name="Banfield J.F."/>
        </authorList>
    </citation>
    <scope>NUCLEOTIDE SEQUENCE</scope>
    <source>
        <strain evidence="3">NC_groundwater_972_Pr1_S-0.2um_49_27</strain>
    </source>
</reference>
<feature type="chain" id="PRO_5038694183" description="DUF4015 domain-containing protein" evidence="1">
    <location>
        <begin position="20"/>
        <end position="383"/>
    </location>
</feature>
<dbReference type="EMBL" id="JACQCQ010000002">
    <property type="protein sequence ID" value="MBI3627158.1"/>
    <property type="molecule type" value="Genomic_DNA"/>
</dbReference>
<dbReference type="InterPro" id="IPR025275">
    <property type="entry name" value="DUF4015"/>
</dbReference>
<comment type="caution">
    <text evidence="3">The sequence shown here is derived from an EMBL/GenBank/DDBJ whole genome shotgun (WGS) entry which is preliminary data.</text>
</comment>
<dbReference type="Pfam" id="PF13200">
    <property type="entry name" value="DUF4015"/>
    <property type="match status" value="1"/>
</dbReference>
<protein>
    <recommendedName>
        <fullName evidence="2">DUF4015 domain-containing protein</fullName>
    </recommendedName>
</protein>
<organism evidence="3 4">
    <name type="scientific">Candidatus Sungiibacteriota bacterium</name>
    <dbReference type="NCBI Taxonomy" id="2750080"/>
    <lineage>
        <taxon>Bacteria</taxon>
        <taxon>Candidatus Sungiibacteriota</taxon>
    </lineage>
</organism>
<accession>A0A9D6QTP9</accession>
<dbReference type="Proteomes" id="UP000808388">
    <property type="component" value="Unassembled WGS sequence"/>
</dbReference>
<evidence type="ECO:0000313" key="4">
    <source>
        <dbReference type="Proteomes" id="UP000808388"/>
    </source>
</evidence>